<dbReference type="InterPro" id="IPR037198">
    <property type="entry name" value="MutL_C_sf"/>
</dbReference>
<name>A0A285HT90_9FIRM</name>
<dbReference type="SUPFAM" id="SSF118116">
    <property type="entry name" value="DNA mismatch repair protein MutL"/>
    <property type="match status" value="1"/>
</dbReference>
<dbReference type="InterPro" id="IPR020568">
    <property type="entry name" value="Ribosomal_Su5_D2-typ_SF"/>
</dbReference>
<accession>A0A285HT90</accession>
<dbReference type="AlphaFoldDB" id="A0A285HT90"/>
<dbReference type="Gene3D" id="3.30.230.10">
    <property type="match status" value="1"/>
</dbReference>
<dbReference type="Pfam" id="PF08676">
    <property type="entry name" value="MutL_C"/>
    <property type="match status" value="1"/>
</dbReference>
<dbReference type="GO" id="GO:0032300">
    <property type="term" value="C:mismatch repair complex"/>
    <property type="evidence" value="ECO:0007669"/>
    <property type="project" value="InterPro"/>
</dbReference>
<dbReference type="InterPro" id="IPR002099">
    <property type="entry name" value="MutL/Mlh/PMS"/>
</dbReference>
<reference evidence="9" key="1">
    <citation type="submission" date="2017-09" db="EMBL/GenBank/DDBJ databases">
        <authorList>
            <person name="Varghese N."/>
            <person name="Submissions S."/>
        </authorList>
    </citation>
    <scope>NUCLEOTIDE SEQUENCE [LARGE SCALE GENOMIC DNA]</scope>
    <source>
        <strain evidence="9">MSL47</strain>
    </source>
</reference>
<dbReference type="HAMAP" id="MF_00149">
    <property type="entry name" value="DNA_mis_repair"/>
    <property type="match status" value="1"/>
</dbReference>
<feature type="region of interest" description="Disordered" evidence="5">
    <location>
        <begin position="341"/>
        <end position="392"/>
    </location>
</feature>
<dbReference type="Gene3D" id="3.30.565.10">
    <property type="entry name" value="Histidine kinase-like ATPase, C-terminal domain"/>
    <property type="match status" value="1"/>
</dbReference>
<dbReference type="PANTHER" id="PTHR10073:SF12">
    <property type="entry name" value="DNA MISMATCH REPAIR PROTEIN MLH1"/>
    <property type="match status" value="1"/>
</dbReference>
<keyword evidence="3 4" id="KW-0234">DNA repair</keyword>
<dbReference type="InterPro" id="IPR014762">
    <property type="entry name" value="DNA_mismatch_repair_CS"/>
</dbReference>
<dbReference type="Pfam" id="PF01119">
    <property type="entry name" value="DNA_mis_repair"/>
    <property type="match status" value="1"/>
</dbReference>
<dbReference type="SUPFAM" id="SSF54211">
    <property type="entry name" value="Ribosomal protein S5 domain 2-like"/>
    <property type="match status" value="1"/>
</dbReference>
<evidence type="ECO:0000313" key="8">
    <source>
        <dbReference type="EMBL" id="SNY38934.1"/>
    </source>
</evidence>
<dbReference type="Gene3D" id="3.30.1370.100">
    <property type="entry name" value="MutL, C-terminal domain, regulatory subdomain"/>
    <property type="match status" value="1"/>
</dbReference>
<dbReference type="InterPro" id="IPR038973">
    <property type="entry name" value="MutL/Mlh/Pms-like"/>
</dbReference>
<dbReference type="FunFam" id="3.30.565.10:FF:000003">
    <property type="entry name" value="DNA mismatch repair endonuclease MutL"/>
    <property type="match status" value="1"/>
</dbReference>
<comment type="similarity">
    <text evidence="1 4">Belongs to the DNA mismatch repair MutL/HexB family.</text>
</comment>
<dbReference type="InterPro" id="IPR042121">
    <property type="entry name" value="MutL_C_regsub"/>
</dbReference>
<proteinExistence type="inferred from homology"/>
<gene>
    <name evidence="4" type="primary">mutL</name>
    <name evidence="8" type="ORF">SAMN06265827_12443</name>
</gene>
<dbReference type="PROSITE" id="PS00058">
    <property type="entry name" value="DNA_MISMATCH_REPAIR_1"/>
    <property type="match status" value="1"/>
</dbReference>
<dbReference type="EMBL" id="OBDZ01000024">
    <property type="protein sequence ID" value="SNY38934.1"/>
    <property type="molecule type" value="Genomic_DNA"/>
</dbReference>
<dbReference type="NCBIfam" id="TIGR00585">
    <property type="entry name" value="mutl"/>
    <property type="match status" value="1"/>
</dbReference>
<dbReference type="InterPro" id="IPR020667">
    <property type="entry name" value="DNA_mismatch_repair_MutL"/>
</dbReference>
<comment type="function">
    <text evidence="4">This protein is involved in the repair of mismatches in DNA. It is required for dam-dependent methyl-directed DNA mismatch repair. May act as a 'molecular matchmaker', a protein that promotes the formation of a stable complex between two or more DNA-binding proteins in an ATP-dependent manner without itself being part of a final effector complex.</text>
</comment>
<evidence type="ECO:0000256" key="2">
    <source>
        <dbReference type="ARBA" id="ARBA00022763"/>
    </source>
</evidence>
<dbReference type="GO" id="GO:0030983">
    <property type="term" value="F:mismatched DNA binding"/>
    <property type="evidence" value="ECO:0007669"/>
    <property type="project" value="InterPro"/>
</dbReference>
<dbReference type="SMART" id="SM01340">
    <property type="entry name" value="DNA_mis_repair"/>
    <property type="match status" value="1"/>
</dbReference>
<evidence type="ECO:0000256" key="3">
    <source>
        <dbReference type="ARBA" id="ARBA00023204"/>
    </source>
</evidence>
<dbReference type="Pfam" id="PF13589">
    <property type="entry name" value="HATPase_c_3"/>
    <property type="match status" value="1"/>
</dbReference>
<dbReference type="InterPro" id="IPR036890">
    <property type="entry name" value="HATPase_C_sf"/>
</dbReference>
<evidence type="ECO:0000256" key="5">
    <source>
        <dbReference type="SAM" id="MobiDB-lite"/>
    </source>
</evidence>
<organism evidence="8 9">
    <name type="scientific">Orenia metallireducens</name>
    <dbReference type="NCBI Taxonomy" id="1413210"/>
    <lineage>
        <taxon>Bacteria</taxon>
        <taxon>Bacillati</taxon>
        <taxon>Bacillota</taxon>
        <taxon>Clostridia</taxon>
        <taxon>Halanaerobiales</taxon>
        <taxon>Halobacteroidaceae</taxon>
        <taxon>Orenia</taxon>
    </lineage>
</organism>
<keyword evidence="9" id="KW-1185">Reference proteome</keyword>
<dbReference type="CDD" id="cd00782">
    <property type="entry name" value="MutL_Trans"/>
    <property type="match status" value="1"/>
</dbReference>
<dbReference type="GO" id="GO:0006298">
    <property type="term" value="P:mismatch repair"/>
    <property type="evidence" value="ECO:0007669"/>
    <property type="project" value="UniProtKB-UniRule"/>
</dbReference>
<feature type="compositionally biased region" description="Basic and acidic residues" evidence="5">
    <location>
        <begin position="357"/>
        <end position="392"/>
    </location>
</feature>
<dbReference type="SUPFAM" id="SSF55874">
    <property type="entry name" value="ATPase domain of HSP90 chaperone/DNA topoisomerase II/histidine kinase"/>
    <property type="match status" value="1"/>
</dbReference>
<evidence type="ECO:0000259" key="7">
    <source>
        <dbReference type="SMART" id="SM01340"/>
    </source>
</evidence>
<dbReference type="STRING" id="1413210.U472_09495"/>
<sequence>MGKIRVLAEDVANKIAAGEVIERPASVVKELVENSIDAGANKIEVKVKNGGKDWIQVIDNGEGMSPDDAKLAFERHATSKVERANDLFALRTLGFRGEALPSIASISRLSLTTRTEESLSGIKLRLVGGELEKEESCGAPIGSNIIIKDLFFNTPVRYKYLKQTSTEIGHISDIVNRLALSYPEIAFYLEHNGRKILETTGNNNLLDVIFSIYGRQVAKEMVKVDYSDSYMEIKGYISKPTVTRSSRKHQSYFVNGRYVKSNLMSKAVQEAYHTLLTVHRQPIVVLSLKLNPILVDVNVHPTKLEAKFSRAEMVYGLVKEGVSRAIKSSDLVPKLKLANKPEKSRDNYTQNELTLAVDKKYRSKKEEGKSSQTKPKVEKNQAKYPQKNKESKELRAKKIEKLLQVDEDKLISSKIEPIKETEIEDNIKETAQEYKQDDNSLNQEKEVDYKKVELNLIPIGQIHQTYIIAQGLDGMHIIDQHAAHERVRYEELMAEFKAGEIKTQELLIPMNLDLTHQEVEVLNENKEKIEQLGFSLESFGGSSYIVRGVPTGLYNLNDEELIRDCIDKLLEEDELGEAYELVEDILIMISCKTAIKAGDKLSIQEMNRLIDDMERYGVTNCPHGRPVMMQLSKKELEKEFKRT</sequence>
<evidence type="ECO:0000259" key="6">
    <source>
        <dbReference type="SMART" id="SM00853"/>
    </source>
</evidence>
<evidence type="ECO:0000256" key="4">
    <source>
        <dbReference type="HAMAP-Rule" id="MF_00149"/>
    </source>
</evidence>
<feature type="domain" description="DNA mismatch repair protein S5" evidence="7">
    <location>
        <begin position="209"/>
        <end position="327"/>
    </location>
</feature>
<evidence type="ECO:0000313" key="9">
    <source>
        <dbReference type="Proteomes" id="UP000219573"/>
    </source>
</evidence>
<dbReference type="InterPro" id="IPR013507">
    <property type="entry name" value="DNA_mismatch_S5_2-like"/>
</dbReference>
<dbReference type="CDD" id="cd16926">
    <property type="entry name" value="HATPase_MutL-MLH-PMS-like"/>
    <property type="match status" value="1"/>
</dbReference>
<dbReference type="Proteomes" id="UP000219573">
    <property type="component" value="Unassembled WGS sequence"/>
</dbReference>
<dbReference type="Gene3D" id="3.30.1540.20">
    <property type="entry name" value="MutL, C-terminal domain, dimerisation subdomain"/>
    <property type="match status" value="1"/>
</dbReference>
<dbReference type="InterPro" id="IPR042120">
    <property type="entry name" value="MutL_C_dimsub"/>
</dbReference>
<dbReference type="GO" id="GO:0140664">
    <property type="term" value="F:ATP-dependent DNA damage sensor activity"/>
    <property type="evidence" value="ECO:0007669"/>
    <property type="project" value="InterPro"/>
</dbReference>
<keyword evidence="2 4" id="KW-0227">DNA damage</keyword>
<evidence type="ECO:0000256" key="1">
    <source>
        <dbReference type="ARBA" id="ARBA00006082"/>
    </source>
</evidence>
<dbReference type="PANTHER" id="PTHR10073">
    <property type="entry name" value="DNA MISMATCH REPAIR PROTEIN MLH, PMS, MUTL"/>
    <property type="match status" value="1"/>
</dbReference>
<dbReference type="OrthoDB" id="9763467at2"/>
<protein>
    <recommendedName>
        <fullName evidence="4">DNA mismatch repair protein MutL</fullName>
    </recommendedName>
</protein>
<dbReference type="GO" id="GO:0016887">
    <property type="term" value="F:ATP hydrolysis activity"/>
    <property type="evidence" value="ECO:0007669"/>
    <property type="project" value="InterPro"/>
</dbReference>
<feature type="domain" description="MutL C-terminal dimerisation" evidence="6">
    <location>
        <begin position="458"/>
        <end position="601"/>
    </location>
</feature>
<dbReference type="RefSeq" id="WP_097018842.1">
    <property type="nucleotide sequence ID" value="NZ_OBDZ01000024.1"/>
</dbReference>
<dbReference type="GO" id="GO:0005524">
    <property type="term" value="F:ATP binding"/>
    <property type="evidence" value="ECO:0007669"/>
    <property type="project" value="InterPro"/>
</dbReference>
<dbReference type="SMART" id="SM00853">
    <property type="entry name" value="MutL_C"/>
    <property type="match status" value="1"/>
</dbReference>
<dbReference type="InterPro" id="IPR014790">
    <property type="entry name" value="MutL_C"/>
</dbReference>
<dbReference type="InterPro" id="IPR014721">
    <property type="entry name" value="Ribsml_uS5_D2-typ_fold_subgr"/>
</dbReference>